<sequence length="83" mass="9814">MFDGPDYPKSLDESLFESWFEVGRNNRIPYAYLLVVWDEIEGKYFPVYVEERKDIESYEKYGESPARQLLVAAYDLFSESRVG</sequence>
<keyword evidence="2" id="KW-1185">Reference proteome</keyword>
<dbReference type="Proteomes" id="UP000283522">
    <property type="component" value="Unassembled WGS sequence"/>
</dbReference>
<evidence type="ECO:0000313" key="1">
    <source>
        <dbReference type="EMBL" id="RIW17175.1"/>
    </source>
</evidence>
<organism evidence="1 2">
    <name type="scientific">Algoriphagus lacus</name>
    <dbReference type="NCBI Taxonomy" id="2056311"/>
    <lineage>
        <taxon>Bacteria</taxon>
        <taxon>Pseudomonadati</taxon>
        <taxon>Bacteroidota</taxon>
        <taxon>Cytophagia</taxon>
        <taxon>Cytophagales</taxon>
        <taxon>Cyclobacteriaceae</taxon>
        <taxon>Algoriphagus</taxon>
    </lineage>
</organism>
<comment type="caution">
    <text evidence="1">The sequence shown here is derived from an EMBL/GenBank/DDBJ whole genome shotgun (WGS) entry which is preliminary data.</text>
</comment>
<dbReference type="RefSeq" id="WP_119476613.1">
    <property type="nucleotide sequence ID" value="NZ_QXML01000002.1"/>
</dbReference>
<evidence type="ECO:0000313" key="2">
    <source>
        <dbReference type="Proteomes" id="UP000283522"/>
    </source>
</evidence>
<proteinExistence type="predicted"/>
<dbReference type="EMBL" id="QXML01000002">
    <property type="protein sequence ID" value="RIW17175.1"/>
    <property type="molecule type" value="Genomic_DNA"/>
</dbReference>
<protein>
    <submittedName>
        <fullName evidence="1">Uncharacterized protein</fullName>
    </submittedName>
</protein>
<dbReference type="OrthoDB" id="826073at2"/>
<dbReference type="AlphaFoldDB" id="A0A418PUE2"/>
<name>A0A418PUE2_9BACT</name>
<gene>
    <name evidence="1" type="ORF">D0X99_05325</name>
</gene>
<accession>A0A418PUE2</accession>
<reference evidence="1 2" key="1">
    <citation type="submission" date="2018-09" db="EMBL/GenBank/DDBJ databases">
        <authorList>
            <person name="Wang X."/>
            <person name="Du Z."/>
        </authorList>
    </citation>
    <scope>NUCLEOTIDE SEQUENCE [LARGE SCALE GENOMIC DNA]</scope>
    <source>
        <strain evidence="1 2">N3</strain>
    </source>
</reference>